<evidence type="ECO:0000259" key="2">
    <source>
        <dbReference type="Pfam" id="PF14358"/>
    </source>
</evidence>
<keyword evidence="4" id="KW-1185">Reference proteome</keyword>
<evidence type="ECO:0000313" key="3">
    <source>
        <dbReference type="EMBL" id="CUJ86100.1"/>
    </source>
</evidence>
<evidence type="ECO:0000313" key="4">
    <source>
        <dbReference type="Proteomes" id="UP000051870"/>
    </source>
</evidence>
<keyword evidence="1" id="KW-0812">Transmembrane</keyword>
<reference evidence="4" key="1">
    <citation type="submission" date="2015-09" db="EMBL/GenBank/DDBJ databases">
        <authorList>
            <person name="Rodrigo-Torres Lidia"/>
            <person name="Arahal R.David."/>
        </authorList>
    </citation>
    <scope>NUCLEOTIDE SEQUENCE [LARGE SCALE GENOMIC DNA]</scope>
    <source>
        <strain evidence="4">CECT 7735</strain>
    </source>
</reference>
<feature type="transmembrane region" description="Helical" evidence="1">
    <location>
        <begin position="7"/>
        <end position="29"/>
    </location>
</feature>
<feature type="transmembrane region" description="Helical" evidence="1">
    <location>
        <begin position="41"/>
        <end position="58"/>
    </location>
</feature>
<dbReference type="AlphaFoldDB" id="A0A0P1IDY2"/>
<organism evidence="3 4">
    <name type="scientific">Shimia thalassica</name>
    <dbReference type="NCBI Taxonomy" id="1715693"/>
    <lineage>
        <taxon>Bacteria</taxon>
        <taxon>Pseudomonadati</taxon>
        <taxon>Pseudomonadota</taxon>
        <taxon>Alphaproteobacteria</taxon>
        <taxon>Rhodobacterales</taxon>
        <taxon>Roseobacteraceae</taxon>
    </lineage>
</organism>
<protein>
    <recommendedName>
        <fullName evidence="2">Flavinylation-associated cytochrome domain-containing protein</fullName>
    </recommendedName>
</protein>
<dbReference type="GeneID" id="83879653"/>
<evidence type="ECO:0000256" key="1">
    <source>
        <dbReference type="SAM" id="Phobius"/>
    </source>
</evidence>
<dbReference type="InterPro" id="IPR025517">
    <property type="entry name" value="DUF4405"/>
</dbReference>
<proteinExistence type="predicted"/>
<keyword evidence="1" id="KW-0472">Membrane</keyword>
<feature type="transmembrane region" description="Helical" evidence="1">
    <location>
        <begin position="70"/>
        <end position="88"/>
    </location>
</feature>
<accession>A0A0P1IDY2</accession>
<dbReference type="RefSeq" id="WP_058309799.1">
    <property type="nucleotide sequence ID" value="NZ_CYTW01000001.1"/>
</dbReference>
<sequence length="159" mass="16856">MPKLRAWATPLTVATFLTMGVTGLLLFFHLDIGLNKLLHEWVGLLMIFGVGAHLVLNWRPFSTYFKRQSAVVIMASGAAVLMLSFIPVQSGGNPMSSVFQSLQAAPIEQVIALSGKGAEDGLAALQAEGVLVEPGQSIMAATGGSRDATMQVIKVLFAD</sequence>
<dbReference type="Proteomes" id="UP000051870">
    <property type="component" value="Unassembled WGS sequence"/>
</dbReference>
<dbReference type="Pfam" id="PF14358">
    <property type="entry name" value="DUF4405"/>
    <property type="match status" value="1"/>
</dbReference>
<feature type="domain" description="Flavinylation-associated cytochrome" evidence="2">
    <location>
        <begin position="7"/>
        <end position="58"/>
    </location>
</feature>
<dbReference type="EMBL" id="CYTW01000001">
    <property type="protein sequence ID" value="CUJ86100.1"/>
    <property type="molecule type" value="Genomic_DNA"/>
</dbReference>
<keyword evidence="1" id="KW-1133">Transmembrane helix</keyword>
<name>A0A0P1IDY2_9RHOB</name>
<gene>
    <name evidence="3" type="ORF">PH7735_00575</name>
</gene>